<keyword evidence="2" id="KW-1185">Reference proteome</keyword>
<dbReference type="OrthoDB" id="9772097at2"/>
<name>A0A136A2Q6_9ALTE</name>
<evidence type="ECO:0008006" key="3">
    <source>
        <dbReference type="Google" id="ProtNLM"/>
    </source>
</evidence>
<reference evidence="2" key="1">
    <citation type="submission" date="2016-02" db="EMBL/GenBank/DDBJ databases">
        <authorList>
            <person name="Schultz-Johansen M."/>
            <person name="Glaring M.A."/>
            <person name="Bech P.K."/>
            <person name="Stougaard P."/>
        </authorList>
    </citation>
    <scope>NUCLEOTIDE SEQUENCE [LARGE SCALE GENOMIC DNA]</scope>
    <source>
        <strain evidence="2">S66</strain>
    </source>
</reference>
<dbReference type="STRING" id="1799789.AX660_14910"/>
<protein>
    <recommendedName>
        <fullName evidence="3">Methylamine utilization protein</fullName>
    </recommendedName>
</protein>
<dbReference type="Gene3D" id="2.60.40.420">
    <property type="entry name" value="Cupredoxins - blue copper proteins"/>
    <property type="match status" value="1"/>
</dbReference>
<dbReference type="EMBL" id="LSNE01000005">
    <property type="protein sequence ID" value="KXI29515.1"/>
    <property type="molecule type" value="Genomic_DNA"/>
</dbReference>
<evidence type="ECO:0000313" key="2">
    <source>
        <dbReference type="Proteomes" id="UP000070299"/>
    </source>
</evidence>
<dbReference type="InterPro" id="IPR008972">
    <property type="entry name" value="Cupredoxin"/>
</dbReference>
<organism evidence="1 2">
    <name type="scientific">Paraglaciecola hydrolytica</name>
    <dbReference type="NCBI Taxonomy" id="1799789"/>
    <lineage>
        <taxon>Bacteria</taxon>
        <taxon>Pseudomonadati</taxon>
        <taxon>Pseudomonadota</taxon>
        <taxon>Gammaproteobacteria</taxon>
        <taxon>Alteromonadales</taxon>
        <taxon>Alteromonadaceae</taxon>
        <taxon>Paraglaciecola</taxon>
    </lineage>
</organism>
<evidence type="ECO:0000313" key="1">
    <source>
        <dbReference type="EMBL" id="KXI29515.1"/>
    </source>
</evidence>
<proteinExistence type="predicted"/>
<dbReference type="AlphaFoldDB" id="A0A136A2Q6"/>
<accession>A0A136A2Q6</accession>
<dbReference type="Proteomes" id="UP000070299">
    <property type="component" value="Unassembled WGS sequence"/>
</dbReference>
<gene>
    <name evidence="1" type="ORF">AX660_14910</name>
</gene>
<dbReference type="CDD" id="cd04221">
    <property type="entry name" value="MauL"/>
    <property type="match status" value="1"/>
</dbReference>
<dbReference type="SUPFAM" id="SSF49503">
    <property type="entry name" value="Cupredoxins"/>
    <property type="match status" value="1"/>
</dbReference>
<dbReference type="InterPro" id="IPR034242">
    <property type="entry name" value="MauL"/>
</dbReference>
<comment type="caution">
    <text evidence="1">The sequence shown here is derived from an EMBL/GenBank/DDBJ whole genome shotgun (WGS) entry which is preliminary data.</text>
</comment>
<sequence length="181" mass="20597">MPNAVIYLTPTKALSPSTPHSVAIMDQIDRQFSPHILVVQKDSQIRFPNSDSIKHHVYSFSPAKTFELQLYRGLDANPLLFSKTGIVELGCNIHDWMLGYVLVVDTPYFAKTNRQGQTQFDLVEGEYRLNIWHPRIKANSKNLEQIIVVNGDTSLHFQLDQALLPDVNQYEAVPADVNDYE</sequence>